<sequence>MTVIKNNRKISEEDLVGKNYEYYKPIFEVFEKEGKTKSFNLQALLFSPFWYVYRKMTYKGAIIIGIQACLATVAYYLKTPLWISIYVLSFLIYLRTGFYGNYDYYKKIKTLKEDANHIDDKYKDRFLKDKSSVDMHMTICWIVGTILIFAMALFL</sequence>
<protein>
    <recommendedName>
        <fullName evidence="4">DUF2628 domain-containing protein</fullName>
    </recommendedName>
</protein>
<keyword evidence="1" id="KW-0472">Membrane</keyword>
<keyword evidence="1" id="KW-1133">Transmembrane helix</keyword>
<keyword evidence="1" id="KW-0812">Transmembrane</keyword>
<feature type="transmembrane region" description="Helical" evidence="1">
    <location>
        <begin position="83"/>
        <end position="102"/>
    </location>
</feature>
<evidence type="ECO:0008006" key="4">
    <source>
        <dbReference type="Google" id="ProtNLM"/>
    </source>
</evidence>
<dbReference type="Pfam" id="PF10947">
    <property type="entry name" value="DUF2628"/>
    <property type="match status" value="1"/>
</dbReference>
<evidence type="ECO:0000313" key="3">
    <source>
        <dbReference type="Proteomes" id="UP000241434"/>
    </source>
</evidence>
<comment type="caution">
    <text evidence="2">The sequence shown here is derived from an EMBL/GenBank/DDBJ whole genome shotgun (WGS) entry which is preliminary data.</text>
</comment>
<reference evidence="2" key="1">
    <citation type="thesis" date="2015" institute="Rutgers" country="The State University of New Jersey, 14 College Farm Rd., New Brunswick, NJ, USA">
        <title>Ammonia toxicity in bacteria and its implications for treatment of and resource recovery from highly nitrogenous organic wastes.</title>
        <authorList>
            <person name="Luther A.K."/>
        </authorList>
    </citation>
    <scope>NUCLEOTIDE SEQUENCE</scope>
    <source>
        <strain evidence="2">RT-10B</strain>
    </source>
</reference>
<feature type="transmembrane region" description="Helical" evidence="1">
    <location>
        <begin position="56"/>
        <end position="77"/>
    </location>
</feature>
<name>A0A2P7Q211_9FIRM</name>
<dbReference type="EMBL" id="JYGE01000003">
    <property type="protein sequence ID" value="PSJ31995.1"/>
    <property type="molecule type" value="Genomic_DNA"/>
</dbReference>
<dbReference type="AlphaFoldDB" id="A0A2P7Q211"/>
<dbReference type="Proteomes" id="UP000241434">
    <property type="component" value="Unassembled WGS sequence"/>
</dbReference>
<organism evidence="2 3">
    <name type="scientific">Peptostreptococcus russellii</name>
    <dbReference type="NCBI Taxonomy" id="215200"/>
    <lineage>
        <taxon>Bacteria</taxon>
        <taxon>Bacillati</taxon>
        <taxon>Bacillota</taxon>
        <taxon>Clostridia</taxon>
        <taxon>Peptostreptococcales</taxon>
        <taxon>Peptostreptococcaceae</taxon>
        <taxon>Peptostreptococcus</taxon>
    </lineage>
</organism>
<keyword evidence="3" id="KW-1185">Reference proteome</keyword>
<evidence type="ECO:0000256" key="1">
    <source>
        <dbReference type="SAM" id="Phobius"/>
    </source>
</evidence>
<accession>A0A2P7Q211</accession>
<gene>
    <name evidence="2" type="ORF">UF10_04460</name>
</gene>
<dbReference type="InterPro" id="IPR024399">
    <property type="entry name" value="DUF2628"/>
</dbReference>
<proteinExistence type="predicted"/>
<evidence type="ECO:0000313" key="2">
    <source>
        <dbReference type="EMBL" id="PSJ31995.1"/>
    </source>
</evidence>
<feature type="transmembrane region" description="Helical" evidence="1">
    <location>
        <begin position="133"/>
        <end position="154"/>
    </location>
</feature>